<protein>
    <submittedName>
        <fullName evidence="1">Uncharacterized protein</fullName>
    </submittedName>
</protein>
<name>A0AA37XE05_9MICO</name>
<comment type="caution">
    <text evidence="1">The sequence shown here is derived from an EMBL/GenBank/DDBJ whole genome shotgun (WGS) entry which is preliminary data.</text>
</comment>
<dbReference type="AlphaFoldDB" id="A0AA37XE05"/>
<dbReference type="EMBL" id="BSUM01000001">
    <property type="protein sequence ID" value="GMA31431.1"/>
    <property type="molecule type" value="Genomic_DNA"/>
</dbReference>
<gene>
    <name evidence="1" type="ORF">GCM10025875_14230</name>
</gene>
<evidence type="ECO:0000313" key="2">
    <source>
        <dbReference type="Proteomes" id="UP001157161"/>
    </source>
</evidence>
<reference evidence="1" key="1">
    <citation type="journal article" date="2014" name="Int. J. Syst. Evol. Microbiol.">
        <title>Complete genome sequence of Corynebacterium casei LMG S-19264T (=DSM 44701T), isolated from a smear-ripened cheese.</title>
        <authorList>
            <consortium name="US DOE Joint Genome Institute (JGI-PGF)"/>
            <person name="Walter F."/>
            <person name="Albersmeier A."/>
            <person name="Kalinowski J."/>
            <person name="Ruckert C."/>
        </authorList>
    </citation>
    <scope>NUCLEOTIDE SEQUENCE</scope>
    <source>
        <strain evidence="1">NBRC 112290</strain>
    </source>
</reference>
<keyword evidence="2" id="KW-1185">Reference proteome</keyword>
<proteinExistence type="predicted"/>
<sequence length="64" mass="7057">MRLAQEITLWRNVVVEKRTSRRRDEGGDHIASIEMTSGNTLRGDGEDARAFVDTPAVTTVLVTG</sequence>
<accession>A0AA37XE05</accession>
<dbReference type="Proteomes" id="UP001157161">
    <property type="component" value="Unassembled WGS sequence"/>
</dbReference>
<organism evidence="1 2">
    <name type="scientific">Litorihabitans aurantiacus</name>
    <dbReference type="NCBI Taxonomy" id="1930061"/>
    <lineage>
        <taxon>Bacteria</taxon>
        <taxon>Bacillati</taxon>
        <taxon>Actinomycetota</taxon>
        <taxon>Actinomycetes</taxon>
        <taxon>Micrococcales</taxon>
        <taxon>Beutenbergiaceae</taxon>
        <taxon>Litorihabitans</taxon>
    </lineage>
</organism>
<reference evidence="1" key="2">
    <citation type="submission" date="2023-02" db="EMBL/GenBank/DDBJ databases">
        <authorList>
            <person name="Sun Q."/>
            <person name="Mori K."/>
        </authorList>
    </citation>
    <scope>NUCLEOTIDE SEQUENCE</scope>
    <source>
        <strain evidence="1">NBRC 112290</strain>
    </source>
</reference>
<evidence type="ECO:0000313" key="1">
    <source>
        <dbReference type="EMBL" id="GMA31431.1"/>
    </source>
</evidence>